<feature type="region of interest" description="Disordered" evidence="1">
    <location>
        <begin position="134"/>
        <end position="204"/>
    </location>
</feature>
<feature type="compositionally biased region" description="Polar residues" evidence="1">
    <location>
        <begin position="485"/>
        <end position="499"/>
    </location>
</feature>
<dbReference type="SMART" id="SM00582">
    <property type="entry name" value="RPR"/>
    <property type="match status" value="1"/>
</dbReference>
<reference evidence="3 4" key="1">
    <citation type="journal article" date="2024" name="Nat. Commun.">
        <title>Phylogenomics reveals the evolutionary origins of lichenization in chlorophyte algae.</title>
        <authorList>
            <person name="Puginier C."/>
            <person name="Libourel C."/>
            <person name="Otte J."/>
            <person name="Skaloud P."/>
            <person name="Haon M."/>
            <person name="Grisel S."/>
            <person name="Petersen M."/>
            <person name="Berrin J.G."/>
            <person name="Delaux P.M."/>
            <person name="Dal Grande F."/>
            <person name="Keller J."/>
        </authorList>
    </citation>
    <scope>NUCLEOTIDE SEQUENCE [LARGE SCALE GENOMIC DNA]</scope>
    <source>
        <strain evidence="3 4">SAG 216-7</strain>
    </source>
</reference>
<dbReference type="Gene3D" id="1.25.40.90">
    <property type="match status" value="1"/>
</dbReference>
<evidence type="ECO:0000313" key="4">
    <source>
        <dbReference type="Proteomes" id="UP001491310"/>
    </source>
</evidence>
<feature type="domain" description="CID" evidence="2">
    <location>
        <begin position="325"/>
        <end position="469"/>
    </location>
</feature>
<dbReference type="Gene3D" id="2.30.30.140">
    <property type="match status" value="1"/>
</dbReference>
<sequence length="877" mass="93115">MIDKKVKVFWEDVGKWYYGTVESYTPSLKHLAFSIVYDDEDEEDGTLCETVFINEEGIRRPYEVVAGEPPLKEQQGGAGERPRAQKPAQAATVRPAVMNSSGTCSPAEMQQRLMSGAHASTSSPAVAFDARAAAQPPNRGGKTLVNRAASTSAPSKLGTRSARLTALSPATSASPSPVLTPRSHLDQKEPGADESNPWFDSPVIAGGREDQRQQAAANDVAVVSSPSLPPAKAAGHAQVTKLITMLPSRLSPAYTPSLKPPSRTPVRSAKRSSFGVDRDPMLASPASLQDSPALKRNGDDGAEHAGTPKQEQSKEELEAVRRRKGQDSIMRKVEHAVKVLTRNKDSIKAATVLANQAAHRGAAPRVIRYLIERIDREAAGPKRVDILYLTDSVLQTCRNPKWPGCGPDSAPAQAYPRVIAAALPALIKAVSEDPEGAKKADKVLNLWAKRDMLPAASLQPEINRLKERLHEHDSAATAKAAARSLQKQASDAAKNNGSTAIRIGAEGGGEALMELKQEEDDDWDDDEAAPLPALPQAKEEEEEHRPPWQRTGGTDVAVGAAPGSPEGSPWHQGVSPASSNYAPWSPSLSPKGGQTTPQHVPAALAAPWQPPVAAPVRQYASAPARPSHRSGYAAAAAPAPRPPPPLQAWPPAQPLPPQPQPPPVQPPPPQLQLLPQPPLQPLPPLSSNSSAAPQQVTWEPEEAWDSDSNAAEVVPPGLADAPQVSAGAKDRKPWRPSSLERVSSPGLYAQNKGNAPGSSRLAATEPAQLLDEFDDIYNGSAQQQPSQPGGVVQAPARAQPPVSFPALFPLPPAPTPPSQGFAPPQYAAADEEPPPLPADEPPPLPPPEDEDDDNFCLCRAYSCNDRLHPLCEVAVTG</sequence>
<feature type="compositionally biased region" description="Pro residues" evidence="1">
    <location>
        <begin position="808"/>
        <end position="817"/>
    </location>
</feature>
<dbReference type="InterPro" id="IPR008942">
    <property type="entry name" value="ENTH_VHS"/>
</dbReference>
<accession>A0ABR2YM52</accession>
<feature type="compositionally biased region" description="Basic and acidic residues" evidence="1">
    <location>
        <begin position="311"/>
        <end position="327"/>
    </location>
</feature>
<feature type="compositionally biased region" description="Low complexity" evidence="1">
    <location>
        <begin position="779"/>
        <end position="807"/>
    </location>
</feature>
<dbReference type="EMBL" id="JALJOT010000009">
    <property type="protein sequence ID" value="KAK9907507.1"/>
    <property type="molecule type" value="Genomic_DNA"/>
</dbReference>
<dbReference type="PROSITE" id="PS51391">
    <property type="entry name" value="CID"/>
    <property type="match status" value="1"/>
</dbReference>
<feature type="region of interest" description="Disordered" evidence="1">
    <location>
        <begin position="253"/>
        <end position="327"/>
    </location>
</feature>
<feature type="region of interest" description="Disordered" evidence="1">
    <location>
        <begin position="66"/>
        <end position="104"/>
    </location>
</feature>
<dbReference type="Pfam" id="PF04818">
    <property type="entry name" value="CID"/>
    <property type="match status" value="1"/>
</dbReference>
<evidence type="ECO:0000256" key="1">
    <source>
        <dbReference type="SAM" id="MobiDB-lite"/>
    </source>
</evidence>
<proteinExistence type="predicted"/>
<feature type="region of interest" description="Disordered" evidence="1">
    <location>
        <begin position="471"/>
        <end position="502"/>
    </location>
</feature>
<feature type="compositionally biased region" description="Pro residues" evidence="1">
    <location>
        <begin position="639"/>
        <end position="684"/>
    </location>
</feature>
<feature type="region of interest" description="Disordered" evidence="1">
    <location>
        <begin position="519"/>
        <end position="854"/>
    </location>
</feature>
<organism evidence="3 4">
    <name type="scientific">Coccomyxa subellipsoidea</name>
    <dbReference type="NCBI Taxonomy" id="248742"/>
    <lineage>
        <taxon>Eukaryota</taxon>
        <taxon>Viridiplantae</taxon>
        <taxon>Chlorophyta</taxon>
        <taxon>core chlorophytes</taxon>
        <taxon>Trebouxiophyceae</taxon>
        <taxon>Trebouxiophyceae incertae sedis</taxon>
        <taxon>Coccomyxaceae</taxon>
        <taxon>Coccomyxa</taxon>
    </lineage>
</organism>
<gene>
    <name evidence="3" type="ORF">WJX75_004971</name>
</gene>
<feature type="compositionally biased region" description="Pro residues" evidence="1">
    <location>
        <begin position="834"/>
        <end position="846"/>
    </location>
</feature>
<feature type="compositionally biased region" description="Acidic residues" evidence="1">
    <location>
        <begin position="519"/>
        <end position="528"/>
    </location>
</feature>
<dbReference type="InterPro" id="IPR006569">
    <property type="entry name" value="CID_dom"/>
</dbReference>
<dbReference type="CDD" id="cd20404">
    <property type="entry name" value="Tudor_Agenet_AtEML-like"/>
    <property type="match status" value="1"/>
</dbReference>
<keyword evidence="4" id="KW-1185">Reference proteome</keyword>
<feature type="compositionally biased region" description="Polar residues" evidence="1">
    <location>
        <begin position="575"/>
        <end position="598"/>
    </location>
</feature>
<feature type="compositionally biased region" description="Low complexity" evidence="1">
    <location>
        <begin position="685"/>
        <end position="695"/>
    </location>
</feature>
<feature type="compositionally biased region" description="Low complexity" evidence="1">
    <location>
        <begin position="164"/>
        <end position="181"/>
    </location>
</feature>
<comment type="caution">
    <text evidence="3">The sequence shown here is derived from an EMBL/GenBank/DDBJ whole genome shotgun (WGS) entry which is preliminary data.</text>
</comment>
<evidence type="ECO:0000313" key="3">
    <source>
        <dbReference type="EMBL" id="KAK9907507.1"/>
    </source>
</evidence>
<protein>
    <recommendedName>
        <fullName evidence="2">CID domain-containing protein</fullName>
    </recommendedName>
</protein>
<evidence type="ECO:0000259" key="2">
    <source>
        <dbReference type="PROSITE" id="PS51391"/>
    </source>
</evidence>
<dbReference type="Proteomes" id="UP001491310">
    <property type="component" value="Unassembled WGS sequence"/>
</dbReference>
<name>A0ABR2YM52_9CHLO</name>